<organism evidence="2 3">
    <name type="scientific">Trichonephila clavata</name>
    <name type="common">Joro spider</name>
    <name type="synonym">Nephila clavata</name>
    <dbReference type="NCBI Taxonomy" id="2740835"/>
    <lineage>
        <taxon>Eukaryota</taxon>
        <taxon>Metazoa</taxon>
        <taxon>Ecdysozoa</taxon>
        <taxon>Arthropoda</taxon>
        <taxon>Chelicerata</taxon>
        <taxon>Arachnida</taxon>
        <taxon>Araneae</taxon>
        <taxon>Araneomorphae</taxon>
        <taxon>Entelegynae</taxon>
        <taxon>Araneoidea</taxon>
        <taxon>Nephilidae</taxon>
        <taxon>Trichonephila</taxon>
    </lineage>
</organism>
<evidence type="ECO:0000313" key="3">
    <source>
        <dbReference type="Proteomes" id="UP000887116"/>
    </source>
</evidence>
<dbReference type="EMBL" id="BMAO01012824">
    <property type="protein sequence ID" value="GFQ84214.1"/>
    <property type="molecule type" value="Genomic_DNA"/>
</dbReference>
<gene>
    <name evidence="2" type="ORF">TNCT_176121</name>
</gene>
<keyword evidence="1" id="KW-1133">Transmembrane helix</keyword>
<evidence type="ECO:0000256" key="1">
    <source>
        <dbReference type="SAM" id="Phobius"/>
    </source>
</evidence>
<keyword evidence="1" id="KW-0812">Transmembrane</keyword>
<feature type="transmembrane region" description="Helical" evidence="1">
    <location>
        <begin position="6"/>
        <end position="23"/>
    </location>
</feature>
<proteinExistence type="predicted"/>
<dbReference type="OrthoDB" id="6428907at2759"/>
<comment type="caution">
    <text evidence="2">The sequence shown here is derived from an EMBL/GenBank/DDBJ whole genome shotgun (WGS) entry which is preliminary data.</text>
</comment>
<name>A0A8X6KT79_TRICU</name>
<dbReference type="AlphaFoldDB" id="A0A8X6KT79"/>
<keyword evidence="3" id="KW-1185">Reference proteome</keyword>
<sequence>MDPTLKYLFVVIIIILMTSISLAKEKSSKKYDIVPKYFRLPSGGKPLIALLKRTPRDISPLGRSRRFCEMFGCEVCNVPEEKKCCEGFSYDPRSKKCREVITS</sequence>
<keyword evidence="1" id="KW-0472">Membrane</keyword>
<protein>
    <submittedName>
        <fullName evidence="2">Uncharacterized protein</fullName>
    </submittedName>
</protein>
<reference evidence="2" key="1">
    <citation type="submission" date="2020-07" db="EMBL/GenBank/DDBJ databases">
        <title>Multicomponent nature underlies the extraordinary mechanical properties of spider dragline silk.</title>
        <authorList>
            <person name="Kono N."/>
            <person name="Nakamura H."/>
            <person name="Mori M."/>
            <person name="Yoshida Y."/>
            <person name="Ohtoshi R."/>
            <person name="Malay A.D."/>
            <person name="Moran D.A.P."/>
            <person name="Tomita M."/>
            <person name="Numata K."/>
            <person name="Arakawa K."/>
        </authorList>
    </citation>
    <scope>NUCLEOTIDE SEQUENCE</scope>
</reference>
<dbReference type="Proteomes" id="UP000887116">
    <property type="component" value="Unassembled WGS sequence"/>
</dbReference>
<evidence type="ECO:0000313" key="2">
    <source>
        <dbReference type="EMBL" id="GFQ84214.1"/>
    </source>
</evidence>
<accession>A0A8X6KT79</accession>